<proteinExistence type="predicted"/>
<feature type="transmembrane region" description="Helical" evidence="1">
    <location>
        <begin position="272"/>
        <end position="296"/>
    </location>
</feature>
<dbReference type="EMBL" id="CAXLJM020000004">
    <property type="protein sequence ID" value="CAL8070538.1"/>
    <property type="molecule type" value="Genomic_DNA"/>
</dbReference>
<keyword evidence="1" id="KW-1133">Transmembrane helix</keyword>
<keyword evidence="1" id="KW-0812">Transmembrane</keyword>
<feature type="transmembrane region" description="Helical" evidence="1">
    <location>
        <begin position="302"/>
        <end position="324"/>
    </location>
</feature>
<protein>
    <recommendedName>
        <fullName evidence="4">Odorant receptor</fullName>
    </recommendedName>
</protein>
<accession>A0ABP1PLA5</accession>
<reference evidence="2 3" key="1">
    <citation type="submission" date="2024-08" db="EMBL/GenBank/DDBJ databases">
        <authorList>
            <person name="Cucini C."/>
            <person name="Frati F."/>
        </authorList>
    </citation>
    <scope>NUCLEOTIDE SEQUENCE [LARGE SCALE GENOMIC DNA]</scope>
</reference>
<evidence type="ECO:0000313" key="3">
    <source>
        <dbReference type="Proteomes" id="UP001642540"/>
    </source>
</evidence>
<evidence type="ECO:0000313" key="2">
    <source>
        <dbReference type="EMBL" id="CAL8070538.1"/>
    </source>
</evidence>
<sequence length="399" mass="45833">MAHIAMCSHFDWDSEKEEFRHANNYANWNALFLLVFHIYYPIAMTMYLIAKPFSEEGIGSGIQMASYVVGWAEVVTISFLLAVQHRVLKYQRHITFLTNQMFEYSKHIENLLFQRNLQLNKSLMRVIHIGECVMLFAGFVTIFISIAFAGCLCIKFEPTHVFFQEVFEVNLKIPQHLPFISFAVWTILNSANAAYICIMLAITYFQLSKVCLSALKPVAVQRQVIAVRSTNTNTLSRIEYRVMTRNFGVIKDTSLIEMYRTQQLFNKLLNQFFASLIVSFHHVACLSVFVFVSLLVLKYTDAIFQAGVPAIGVTLVAVFASALIEWFESMISGSIYDASEEVVKKSRIMTNRKSYFHKVVLSCPNLAYELAKPFFHVDKHTFPQFIHHGLDFLISLLMI</sequence>
<name>A0ABP1PLA5_9HEXA</name>
<organism evidence="2 3">
    <name type="scientific">Orchesella dallaii</name>
    <dbReference type="NCBI Taxonomy" id="48710"/>
    <lineage>
        <taxon>Eukaryota</taxon>
        <taxon>Metazoa</taxon>
        <taxon>Ecdysozoa</taxon>
        <taxon>Arthropoda</taxon>
        <taxon>Hexapoda</taxon>
        <taxon>Collembola</taxon>
        <taxon>Entomobryomorpha</taxon>
        <taxon>Entomobryoidea</taxon>
        <taxon>Orchesellidae</taxon>
        <taxon>Orchesellinae</taxon>
        <taxon>Orchesella</taxon>
    </lineage>
</organism>
<keyword evidence="3" id="KW-1185">Reference proteome</keyword>
<feature type="transmembrane region" description="Helical" evidence="1">
    <location>
        <begin position="132"/>
        <end position="157"/>
    </location>
</feature>
<comment type="caution">
    <text evidence="2">The sequence shown here is derived from an EMBL/GenBank/DDBJ whole genome shotgun (WGS) entry which is preliminary data.</text>
</comment>
<feature type="transmembrane region" description="Helical" evidence="1">
    <location>
        <begin position="62"/>
        <end position="83"/>
    </location>
</feature>
<dbReference type="Proteomes" id="UP001642540">
    <property type="component" value="Unassembled WGS sequence"/>
</dbReference>
<keyword evidence="1" id="KW-0472">Membrane</keyword>
<feature type="transmembrane region" description="Helical" evidence="1">
    <location>
        <begin position="177"/>
        <end position="205"/>
    </location>
</feature>
<feature type="transmembrane region" description="Helical" evidence="1">
    <location>
        <begin position="30"/>
        <end position="50"/>
    </location>
</feature>
<evidence type="ECO:0000256" key="1">
    <source>
        <dbReference type="SAM" id="Phobius"/>
    </source>
</evidence>
<gene>
    <name evidence="2" type="ORF">ODALV1_LOCUS1290</name>
</gene>
<evidence type="ECO:0008006" key="4">
    <source>
        <dbReference type="Google" id="ProtNLM"/>
    </source>
</evidence>